<name>A9WBL3_CHLAA</name>
<dbReference type="PANTHER" id="PTHR43399:SF4">
    <property type="entry name" value="CELL WALL-ASSOCIATED PROTEASE"/>
    <property type="match status" value="1"/>
</dbReference>
<keyword evidence="6" id="KW-0812">Transmembrane</keyword>
<evidence type="ECO:0000313" key="9">
    <source>
        <dbReference type="Proteomes" id="UP000002008"/>
    </source>
</evidence>
<organism evidence="8 9">
    <name type="scientific">Chloroflexus aurantiacus (strain ATCC 29366 / DSM 635 / J-10-fl)</name>
    <dbReference type="NCBI Taxonomy" id="324602"/>
    <lineage>
        <taxon>Bacteria</taxon>
        <taxon>Bacillati</taxon>
        <taxon>Chloroflexota</taxon>
        <taxon>Chloroflexia</taxon>
        <taxon>Chloroflexales</taxon>
        <taxon>Chloroflexineae</taxon>
        <taxon>Chloroflexaceae</taxon>
        <taxon>Chloroflexus</taxon>
    </lineage>
</organism>
<dbReference type="InterPro" id="IPR036852">
    <property type="entry name" value="Peptidase_S8/S53_dom_sf"/>
</dbReference>
<keyword evidence="6" id="KW-0472">Membrane</keyword>
<dbReference type="InterPro" id="IPR000209">
    <property type="entry name" value="Peptidase_S8/S53_dom"/>
</dbReference>
<dbReference type="GO" id="GO:0006508">
    <property type="term" value="P:proteolysis"/>
    <property type="evidence" value="ECO:0000318"/>
    <property type="project" value="GO_Central"/>
</dbReference>
<dbReference type="GO" id="GO:0004252">
    <property type="term" value="F:serine-type endopeptidase activity"/>
    <property type="evidence" value="ECO:0000318"/>
    <property type="project" value="GO_Central"/>
</dbReference>
<dbReference type="KEGG" id="cau:Caur_1602"/>
<evidence type="ECO:0000256" key="5">
    <source>
        <dbReference type="PROSITE-ProRule" id="PRU01240"/>
    </source>
</evidence>
<comment type="similarity">
    <text evidence="1 5">Belongs to the peptidase S8 family.</text>
</comment>
<evidence type="ECO:0000259" key="7">
    <source>
        <dbReference type="Pfam" id="PF00082"/>
    </source>
</evidence>
<dbReference type="PROSITE" id="PS00138">
    <property type="entry name" value="SUBTILASE_SER"/>
    <property type="match status" value="1"/>
</dbReference>
<feature type="transmembrane region" description="Helical" evidence="6">
    <location>
        <begin position="55"/>
        <end position="74"/>
    </location>
</feature>
<feature type="active site" description="Charge relay system" evidence="5">
    <location>
        <position position="482"/>
    </location>
</feature>
<evidence type="ECO:0000256" key="1">
    <source>
        <dbReference type="ARBA" id="ARBA00011073"/>
    </source>
</evidence>
<dbReference type="eggNOG" id="COG0697">
    <property type="taxonomic scope" value="Bacteria"/>
</dbReference>
<dbReference type="CDD" id="cd07481">
    <property type="entry name" value="Peptidases_S8_BacillopeptidaseF-like"/>
    <property type="match status" value="1"/>
</dbReference>
<feature type="transmembrane region" description="Helical" evidence="6">
    <location>
        <begin position="16"/>
        <end position="35"/>
    </location>
</feature>
<feature type="transmembrane region" description="Helical" evidence="6">
    <location>
        <begin position="221"/>
        <end position="240"/>
    </location>
</feature>
<dbReference type="Proteomes" id="UP000002008">
    <property type="component" value="Chromosome"/>
</dbReference>
<protein>
    <submittedName>
        <fullName evidence="8">Peptidase S8 and S53 subtilisin kexin sedolisin</fullName>
    </submittedName>
</protein>
<feature type="transmembrane region" description="Helical" evidence="6">
    <location>
        <begin position="167"/>
        <end position="186"/>
    </location>
</feature>
<dbReference type="InterPro" id="IPR051048">
    <property type="entry name" value="Peptidase_S8/S53_subtilisin"/>
</dbReference>
<keyword evidence="6" id="KW-1133">Transmembrane helix</keyword>
<dbReference type="AlphaFoldDB" id="A9WBL3"/>
<dbReference type="InterPro" id="IPR023828">
    <property type="entry name" value="Peptidase_S8_Ser-AS"/>
</dbReference>
<dbReference type="Gene3D" id="3.40.50.200">
    <property type="entry name" value="Peptidase S8/S53 domain"/>
    <property type="match status" value="1"/>
</dbReference>
<dbReference type="PANTHER" id="PTHR43399">
    <property type="entry name" value="SUBTILISIN-RELATED"/>
    <property type="match status" value="1"/>
</dbReference>
<dbReference type="PRINTS" id="PR00723">
    <property type="entry name" value="SUBTILISIN"/>
</dbReference>
<sequence>MKPSDNLTTEQYQPSWATGCLLIAVVTLGLGINGFLRLVEIGVGLFGVDSGGRIIIVWISLAIGAAMAGIWFGLTSGTLRHTAVRWLAGLPLPAILVLTSLLPSAESQLQMVIQAGICLGYALIITRLTRCSPWQWRWWPAVFSSGLLLSLPWLAIGTPGSWLDTGLALLTGGLVGWVGGCLLAWRPPQSWQQPSVSITIRLIEGVGLSVLLLILSRALGVNSTALLFLFSAPVGGWLLLSLGRHTAVATVVPMTILFGMFFFGVPLALTDSDTLITLLLFSSFPEGFHLAVLAAIGQALLALIAILLVQFVRNPRIHAVGAGAMAVFGLALIIGGGRATPQGDRWFVVLRDQAVLGDLATITDYNQRRMAVYQRLTNHALTTQTDLRATLDRIGVRYTPYYLVNALEVEADLPVRFWLQQLPEVAEVMPAPHLRPLPVGLSTSVGNEPPPDETPWNLVAIGAPEVWALGIRGAGIVIGQADSGVDGAHPELRDSYAGQTPNGIDHVYHWLDPWTNAPEPYDASGHGTHTLATILGNRVGVAPEATWIGCVNLARNLGNAPRYLDCMQFLFAPYPPAGDPFRDGDPTRGAHILNNSWGCPTDFEGCTPTSLQPAVQALRAAGVFVVASAGNDGPSCSSLNAPLAIYDDVMTVGAVNSAGQLAPFSSVGPVTSDGSLRPKPDLVAPGTNILSAFPEQSYAYADGTSMAGPHVAGAVALIWSANPALIGDIETTEQILRETARPYTHSDGDRCGVGNGVGAGLLDVAAAVQRALNR</sequence>
<dbReference type="HOGENOM" id="CLU_353324_0_0_0"/>
<accession>A9WBL3</accession>
<feature type="transmembrane region" description="Helical" evidence="6">
    <location>
        <begin position="136"/>
        <end position="155"/>
    </location>
</feature>
<keyword evidence="9" id="KW-1185">Reference proteome</keyword>
<dbReference type="InterPro" id="IPR033857">
    <property type="entry name" value="Bacillopeptidase_F"/>
</dbReference>
<keyword evidence="2 5" id="KW-0645">Protease</keyword>
<evidence type="ECO:0000313" key="8">
    <source>
        <dbReference type="EMBL" id="ABY34820.1"/>
    </source>
</evidence>
<feature type="transmembrane region" description="Helical" evidence="6">
    <location>
        <begin position="288"/>
        <end position="312"/>
    </location>
</feature>
<feature type="transmembrane region" description="Helical" evidence="6">
    <location>
        <begin position="319"/>
        <end position="337"/>
    </location>
</feature>
<dbReference type="EnsemblBacteria" id="ABY34820">
    <property type="protein sequence ID" value="ABY34820"/>
    <property type="gene ID" value="Caur_1602"/>
</dbReference>
<dbReference type="InParanoid" id="A9WBL3"/>
<feature type="transmembrane region" description="Helical" evidence="6">
    <location>
        <begin position="86"/>
        <end position="105"/>
    </location>
</feature>
<reference evidence="9" key="1">
    <citation type="journal article" date="2011" name="BMC Genomics">
        <title>Complete genome sequence of the filamentous anoxygenic phototrophic bacterium Chloroflexus aurantiacus.</title>
        <authorList>
            <person name="Tang K.H."/>
            <person name="Barry K."/>
            <person name="Chertkov O."/>
            <person name="Dalin E."/>
            <person name="Han C.S."/>
            <person name="Hauser L.J."/>
            <person name="Honchak B.M."/>
            <person name="Karbach L.E."/>
            <person name="Land M.L."/>
            <person name="Lapidus A."/>
            <person name="Larimer F.W."/>
            <person name="Mikhailova N."/>
            <person name="Pitluck S."/>
            <person name="Pierson B.K."/>
            <person name="Blankenship R.E."/>
        </authorList>
    </citation>
    <scope>NUCLEOTIDE SEQUENCE [LARGE SCALE GENOMIC DNA]</scope>
    <source>
        <strain evidence="9">ATCC 29366 / DSM 635 / J-10-fl</strain>
    </source>
</reference>
<dbReference type="PATRIC" id="fig|324602.8.peg.1836"/>
<dbReference type="SUPFAM" id="SSF52743">
    <property type="entry name" value="Subtilisin-like"/>
    <property type="match status" value="1"/>
</dbReference>
<keyword evidence="3 5" id="KW-0378">Hydrolase</keyword>
<dbReference type="STRING" id="324602.Caur_1602"/>
<evidence type="ECO:0000256" key="2">
    <source>
        <dbReference type="ARBA" id="ARBA00022670"/>
    </source>
</evidence>
<dbReference type="InterPro" id="IPR015500">
    <property type="entry name" value="Peptidase_S8_subtilisin-rel"/>
</dbReference>
<gene>
    <name evidence="8" type="ordered locus">Caur_1602</name>
</gene>
<dbReference type="PROSITE" id="PS51892">
    <property type="entry name" value="SUBTILASE"/>
    <property type="match status" value="1"/>
</dbReference>
<feature type="transmembrane region" description="Helical" evidence="6">
    <location>
        <begin position="111"/>
        <end position="129"/>
    </location>
</feature>
<keyword evidence="4 5" id="KW-0720">Serine protease</keyword>
<evidence type="ECO:0000256" key="3">
    <source>
        <dbReference type="ARBA" id="ARBA00022801"/>
    </source>
</evidence>
<feature type="transmembrane region" description="Helical" evidence="6">
    <location>
        <begin position="198"/>
        <end position="215"/>
    </location>
</feature>
<feature type="domain" description="Peptidase S8/S53" evidence="7">
    <location>
        <begin position="473"/>
        <end position="750"/>
    </location>
</feature>
<dbReference type="Pfam" id="PF00082">
    <property type="entry name" value="Peptidase_S8"/>
    <property type="match status" value="1"/>
</dbReference>
<dbReference type="RefSeq" id="WP_012257474.1">
    <property type="nucleotide sequence ID" value="NC_010175.1"/>
</dbReference>
<feature type="transmembrane region" description="Helical" evidence="6">
    <location>
        <begin position="247"/>
        <end position="268"/>
    </location>
</feature>
<evidence type="ECO:0000256" key="4">
    <source>
        <dbReference type="ARBA" id="ARBA00022825"/>
    </source>
</evidence>
<dbReference type="EMBL" id="CP000909">
    <property type="protein sequence ID" value="ABY34820.1"/>
    <property type="molecule type" value="Genomic_DNA"/>
</dbReference>
<feature type="active site" description="Charge relay system" evidence="5">
    <location>
        <position position="705"/>
    </location>
</feature>
<evidence type="ECO:0000256" key="6">
    <source>
        <dbReference type="SAM" id="Phobius"/>
    </source>
</evidence>
<feature type="active site" description="Charge relay system" evidence="5">
    <location>
        <position position="526"/>
    </location>
</feature>
<dbReference type="eggNOG" id="COG1404">
    <property type="taxonomic scope" value="Bacteria"/>
</dbReference>
<proteinExistence type="inferred from homology"/>